<dbReference type="EMBL" id="AGNK02000471">
    <property type="status" value="NOT_ANNOTATED_CDS"/>
    <property type="molecule type" value="Genomic_DNA"/>
</dbReference>
<name>A0A0Q3VUG9_SETIT</name>
<dbReference type="InterPro" id="IPR036312">
    <property type="entry name" value="Bifun_inhib/LTP/seed_sf"/>
</dbReference>
<dbReference type="Gramene" id="KQL30831">
    <property type="protein sequence ID" value="KQL30831"/>
    <property type="gene ID" value="SETIT_019507mg"/>
</dbReference>
<feature type="domain" description="Hydrophobic seed protein" evidence="1">
    <location>
        <begin position="3"/>
        <end position="57"/>
    </location>
</feature>
<dbReference type="EnsemblPlants" id="KQL30831">
    <property type="protein sequence ID" value="KQL30831"/>
    <property type="gene ID" value="SETIT_019507mg"/>
</dbReference>
<evidence type="ECO:0000313" key="2">
    <source>
        <dbReference type="EnsemblPlants" id="KQL30831"/>
    </source>
</evidence>
<dbReference type="Proteomes" id="UP000004995">
    <property type="component" value="Unassembled WGS sequence"/>
</dbReference>
<dbReference type="InterPro" id="IPR051636">
    <property type="entry name" value="Plant_LTP/defense-related"/>
</dbReference>
<dbReference type="Pfam" id="PF14547">
    <property type="entry name" value="Hydrophob_seed"/>
    <property type="match status" value="1"/>
</dbReference>
<dbReference type="InterPro" id="IPR027923">
    <property type="entry name" value="Hydrophob_seed_dom"/>
</dbReference>
<sequence length="57" mass="5810">RYSVVKGLVDAEAAACLCTAVKVAVGVPRPAPSGSVPLGFDFVLNNCGRKAPADFTC</sequence>
<accession>A0A0Q3VUG9</accession>
<keyword evidence="3" id="KW-1185">Reference proteome</keyword>
<organism evidence="2 3">
    <name type="scientific">Setaria italica</name>
    <name type="common">Foxtail millet</name>
    <name type="synonym">Panicum italicum</name>
    <dbReference type="NCBI Taxonomy" id="4555"/>
    <lineage>
        <taxon>Eukaryota</taxon>
        <taxon>Viridiplantae</taxon>
        <taxon>Streptophyta</taxon>
        <taxon>Embryophyta</taxon>
        <taxon>Tracheophyta</taxon>
        <taxon>Spermatophyta</taxon>
        <taxon>Magnoliopsida</taxon>
        <taxon>Liliopsida</taxon>
        <taxon>Poales</taxon>
        <taxon>Poaceae</taxon>
        <taxon>PACMAD clade</taxon>
        <taxon>Panicoideae</taxon>
        <taxon>Panicodae</taxon>
        <taxon>Paniceae</taxon>
        <taxon>Cenchrinae</taxon>
        <taxon>Setaria</taxon>
    </lineage>
</organism>
<evidence type="ECO:0000313" key="3">
    <source>
        <dbReference type="Proteomes" id="UP000004995"/>
    </source>
</evidence>
<evidence type="ECO:0000259" key="1">
    <source>
        <dbReference type="Pfam" id="PF14547"/>
    </source>
</evidence>
<proteinExistence type="predicted"/>
<dbReference type="InParanoid" id="A0A0Q3VUG9"/>
<reference evidence="2" key="2">
    <citation type="submission" date="2018-08" db="UniProtKB">
        <authorList>
            <consortium name="EnsemblPlants"/>
        </authorList>
    </citation>
    <scope>IDENTIFICATION</scope>
    <source>
        <strain evidence="2">Yugu1</strain>
    </source>
</reference>
<reference evidence="3" key="1">
    <citation type="journal article" date="2012" name="Nat. Biotechnol.">
        <title>Reference genome sequence of the model plant Setaria.</title>
        <authorList>
            <person name="Bennetzen J.L."/>
            <person name="Schmutz J."/>
            <person name="Wang H."/>
            <person name="Percifield R."/>
            <person name="Hawkins J."/>
            <person name="Pontaroli A.C."/>
            <person name="Estep M."/>
            <person name="Feng L."/>
            <person name="Vaughn J.N."/>
            <person name="Grimwood J."/>
            <person name="Jenkins J."/>
            <person name="Barry K."/>
            <person name="Lindquist E."/>
            <person name="Hellsten U."/>
            <person name="Deshpande S."/>
            <person name="Wang X."/>
            <person name="Wu X."/>
            <person name="Mitros T."/>
            <person name="Triplett J."/>
            <person name="Yang X."/>
            <person name="Ye C.Y."/>
            <person name="Mauro-Herrera M."/>
            <person name="Wang L."/>
            <person name="Li P."/>
            <person name="Sharma M."/>
            <person name="Sharma R."/>
            <person name="Ronald P.C."/>
            <person name="Panaud O."/>
            <person name="Kellogg E.A."/>
            <person name="Brutnell T.P."/>
            <person name="Doust A.N."/>
            <person name="Tuskan G.A."/>
            <person name="Rokhsar D."/>
            <person name="Devos K.M."/>
        </authorList>
    </citation>
    <scope>NUCLEOTIDE SEQUENCE [LARGE SCALE GENOMIC DNA]</scope>
    <source>
        <strain evidence="3">cv. Yugu1</strain>
    </source>
</reference>
<dbReference type="SUPFAM" id="SSF47699">
    <property type="entry name" value="Bifunctional inhibitor/lipid-transfer protein/seed storage 2S albumin"/>
    <property type="match status" value="1"/>
</dbReference>
<dbReference type="Gene3D" id="1.10.110.10">
    <property type="entry name" value="Plant lipid-transfer and hydrophobic proteins"/>
    <property type="match status" value="1"/>
</dbReference>
<dbReference type="AlphaFoldDB" id="A0A0Q3VUG9"/>
<dbReference type="PANTHER" id="PTHR31731">
    <property type="match status" value="1"/>
</dbReference>
<protein>
    <recommendedName>
        <fullName evidence="1">Hydrophobic seed protein domain-containing protein</fullName>
    </recommendedName>
</protein>